<dbReference type="FunFam" id="3.40.1190.10:FF:000004">
    <property type="entry name" value="Dihydrofolate synthase/folylpolyglutamate synthase"/>
    <property type="match status" value="1"/>
</dbReference>
<sequence length="435" mass="48373">MNYDEAIKYITETAKFGSNYGLERTEKLLELLGSPHKKLKAIHIAGTNGKGSTTSMITSILMEAGYKVGMYTSPYIEEFEERIQINKNNIPKSDLAKVVTDVKVAVDEVVRLGYDSPTEFEIITAAMFKYFYDENVDYAVVEVGLGGRLDSTNVVTPILSVITSISFDHMNILGDILEKIAYEKAGIIKENIPVVVYPLVDEAMKVIEKVASERNAKIYKVNNQWAVITEPKAGNNSQRILITTDEESYNIKLSLLGKHQLLNCTVAIKAIEVLKEIGVSIEKQHVLSALAKVIWSGRMEVMNASPLVVIDGAHNIDGITKLVESINTYFNYDKIKVIVGILADKQVEAMIDKISTIADSAIVTTPHNYRAEASTVIKELLDKNGVQTEIVEDYRESFIKAFSSSQKEDLILVCGSLYMIGDMRKTIRSVLKEVL</sequence>
<dbReference type="EC" id="6.3.2.12" evidence="6"/>
<dbReference type="EMBL" id="BQXY01000001">
    <property type="protein sequence ID" value="GKU23873.1"/>
    <property type="molecule type" value="Genomic_DNA"/>
</dbReference>
<proteinExistence type="inferred from homology"/>
<dbReference type="GO" id="GO:0008841">
    <property type="term" value="F:dihydrofolate synthase activity"/>
    <property type="evidence" value="ECO:0007669"/>
    <property type="project" value="UniProtKB-EC"/>
</dbReference>
<dbReference type="PANTHER" id="PTHR11136:SF0">
    <property type="entry name" value="DIHYDROFOLATE SYNTHETASE-RELATED"/>
    <property type="match status" value="1"/>
</dbReference>
<dbReference type="GO" id="GO:0046656">
    <property type="term" value="P:folic acid biosynthetic process"/>
    <property type="evidence" value="ECO:0007669"/>
    <property type="project" value="UniProtKB-KW"/>
</dbReference>
<dbReference type="PROSITE" id="PS01012">
    <property type="entry name" value="FOLYLPOLYGLU_SYNT_2"/>
    <property type="match status" value="1"/>
</dbReference>
<dbReference type="GO" id="GO:0005524">
    <property type="term" value="F:ATP binding"/>
    <property type="evidence" value="ECO:0007669"/>
    <property type="project" value="UniProtKB-KW"/>
</dbReference>
<dbReference type="RefSeq" id="WP_261850917.1">
    <property type="nucleotide sequence ID" value="NZ_BQXY01000001.1"/>
</dbReference>
<evidence type="ECO:0000256" key="9">
    <source>
        <dbReference type="ARBA" id="ARBA00022598"/>
    </source>
</evidence>
<evidence type="ECO:0000256" key="5">
    <source>
        <dbReference type="ARBA" id="ARBA00011245"/>
    </source>
</evidence>
<dbReference type="InterPro" id="IPR013221">
    <property type="entry name" value="Mur_ligase_cen"/>
</dbReference>
<evidence type="ECO:0000256" key="11">
    <source>
        <dbReference type="ARBA" id="ARBA00022741"/>
    </source>
</evidence>
<evidence type="ECO:0000256" key="12">
    <source>
        <dbReference type="ARBA" id="ARBA00022840"/>
    </source>
</evidence>
<keyword evidence="9 18" id="KW-0436">Ligase</keyword>
<keyword evidence="11 18" id="KW-0547">Nucleotide-binding</keyword>
<comment type="cofactor">
    <cofactor evidence="1">
        <name>Mg(2+)</name>
        <dbReference type="ChEBI" id="CHEBI:18420"/>
    </cofactor>
</comment>
<protein>
    <recommendedName>
        <fullName evidence="8">Dihydrofolate synthase/folylpolyglutamate synthase</fullName>
        <ecNumber evidence="6">6.3.2.12</ecNumber>
        <ecNumber evidence="7">6.3.2.17</ecNumber>
    </recommendedName>
    <alternativeName>
        <fullName evidence="15">Tetrahydrofolylpolyglutamate synthase</fullName>
    </alternativeName>
</protein>
<gene>
    <name evidence="21" type="primary">folC</name>
    <name evidence="21" type="ORF">CFOLD11_06990</name>
</gene>
<comment type="catalytic activity">
    <reaction evidence="16">
        <text>(6S)-5,6,7,8-tetrahydrofolyl-(gamma-L-Glu)(n) + L-glutamate + ATP = (6S)-5,6,7,8-tetrahydrofolyl-(gamma-L-Glu)(n+1) + ADP + phosphate + H(+)</text>
        <dbReference type="Rhea" id="RHEA:10580"/>
        <dbReference type="Rhea" id="RHEA-COMP:14738"/>
        <dbReference type="Rhea" id="RHEA-COMP:14740"/>
        <dbReference type="ChEBI" id="CHEBI:15378"/>
        <dbReference type="ChEBI" id="CHEBI:29985"/>
        <dbReference type="ChEBI" id="CHEBI:30616"/>
        <dbReference type="ChEBI" id="CHEBI:43474"/>
        <dbReference type="ChEBI" id="CHEBI:141005"/>
        <dbReference type="ChEBI" id="CHEBI:456216"/>
        <dbReference type="EC" id="6.3.2.17"/>
    </reaction>
</comment>
<dbReference type="AlphaFoldDB" id="A0A9W5XZL7"/>
<evidence type="ECO:0000259" key="20">
    <source>
        <dbReference type="Pfam" id="PF08245"/>
    </source>
</evidence>
<evidence type="ECO:0000313" key="21">
    <source>
        <dbReference type="EMBL" id="GKU23873.1"/>
    </source>
</evidence>
<dbReference type="Pfam" id="PF02875">
    <property type="entry name" value="Mur_ligase_C"/>
    <property type="match status" value="1"/>
</dbReference>
<dbReference type="InterPro" id="IPR004101">
    <property type="entry name" value="Mur_ligase_C"/>
</dbReference>
<dbReference type="SUPFAM" id="SSF53623">
    <property type="entry name" value="MurD-like peptide ligases, catalytic domain"/>
    <property type="match status" value="1"/>
</dbReference>
<dbReference type="Pfam" id="PF08245">
    <property type="entry name" value="Mur_ligase_M"/>
    <property type="match status" value="1"/>
</dbReference>
<evidence type="ECO:0000259" key="19">
    <source>
        <dbReference type="Pfam" id="PF02875"/>
    </source>
</evidence>
<keyword evidence="10" id="KW-0479">Metal-binding</keyword>
<dbReference type="GO" id="GO:0004326">
    <property type="term" value="F:tetrahydrofolylpolyglutamate synthase activity"/>
    <property type="evidence" value="ECO:0007669"/>
    <property type="project" value="UniProtKB-EC"/>
</dbReference>
<comment type="catalytic activity">
    <reaction evidence="17">
        <text>7,8-dihydropteroate + L-glutamate + ATP = 7,8-dihydrofolate + ADP + phosphate + H(+)</text>
        <dbReference type="Rhea" id="RHEA:23584"/>
        <dbReference type="ChEBI" id="CHEBI:15378"/>
        <dbReference type="ChEBI" id="CHEBI:17839"/>
        <dbReference type="ChEBI" id="CHEBI:29985"/>
        <dbReference type="ChEBI" id="CHEBI:30616"/>
        <dbReference type="ChEBI" id="CHEBI:43474"/>
        <dbReference type="ChEBI" id="CHEBI:57451"/>
        <dbReference type="ChEBI" id="CHEBI:456216"/>
        <dbReference type="EC" id="6.3.2.12"/>
    </reaction>
</comment>
<reference evidence="21" key="1">
    <citation type="journal article" date="2023" name="Int. J. Syst. Evol. Microbiol.">
        <title>&lt;i&gt;Clostridium folliculivorans&lt;/i&gt; sp. nov., isolated from soil samples of an organic paddy in Japan.</title>
        <authorList>
            <person name="Tazawa J."/>
            <person name="Kobayashi H."/>
            <person name="Tanizawa Y."/>
            <person name="Uchino A."/>
            <person name="Tanaka F."/>
            <person name="Urashima Y."/>
            <person name="Miura S."/>
            <person name="Sakamoto M."/>
            <person name="Ohkuma M."/>
            <person name="Tohno M."/>
        </authorList>
    </citation>
    <scope>NUCLEOTIDE SEQUENCE</scope>
    <source>
        <strain evidence="21">D1-1</strain>
    </source>
</reference>
<comment type="pathway">
    <text evidence="2">Cofactor biosynthesis; tetrahydrofolate biosynthesis; 7,8-dihydrofolate from 2-amino-4-hydroxy-6-hydroxymethyl-7,8-dihydropteridine diphosphate and 4-aminobenzoate: step 2/2.</text>
</comment>
<evidence type="ECO:0000256" key="8">
    <source>
        <dbReference type="ARBA" id="ARBA00019357"/>
    </source>
</evidence>
<dbReference type="Gene3D" id="3.40.1190.10">
    <property type="entry name" value="Mur-like, catalytic domain"/>
    <property type="match status" value="1"/>
</dbReference>
<dbReference type="InterPro" id="IPR001645">
    <property type="entry name" value="Folylpolyglutamate_synth"/>
</dbReference>
<comment type="subunit">
    <text evidence="5">Monomer.</text>
</comment>
<keyword evidence="13" id="KW-0460">Magnesium</keyword>
<feature type="domain" description="Mur ligase central" evidence="20">
    <location>
        <begin position="44"/>
        <end position="270"/>
    </location>
</feature>
<evidence type="ECO:0000256" key="14">
    <source>
        <dbReference type="ARBA" id="ARBA00022909"/>
    </source>
</evidence>
<keyword evidence="22" id="KW-1185">Reference proteome</keyword>
<dbReference type="EC" id="6.3.2.17" evidence="7"/>
<dbReference type="NCBIfam" id="TIGR01499">
    <property type="entry name" value="folC"/>
    <property type="match status" value="1"/>
</dbReference>
<evidence type="ECO:0000256" key="18">
    <source>
        <dbReference type="PIRNR" id="PIRNR001563"/>
    </source>
</evidence>
<dbReference type="InterPro" id="IPR036615">
    <property type="entry name" value="Mur_ligase_C_dom_sf"/>
</dbReference>
<accession>A0A9W5XZL7</accession>
<comment type="caution">
    <text evidence="21">The sequence shown here is derived from an EMBL/GenBank/DDBJ whole genome shotgun (WGS) entry which is preliminary data.</text>
</comment>
<evidence type="ECO:0000256" key="16">
    <source>
        <dbReference type="ARBA" id="ARBA00047493"/>
    </source>
</evidence>
<comment type="similarity">
    <text evidence="4 18">Belongs to the folylpolyglutamate synthase family.</text>
</comment>
<evidence type="ECO:0000256" key="7">
    <source>
        <dbReference type="ARBA" id="ARBA00013025"/>
    </source>
</evidence>
<dbReference type="PANTHER" id="PTHR11136">
    <property type="entry name" value="FOLYLPOLYGLUTAMATE SYNTHASE-RELATED"/>
    <property type="match status" value="1"/>
</dbReference>
<keyword evidence="12 18" id="KW-0067">ATP-binding</keyword>
<dbReference type="GO" id="GO:0046872">
    <property type="term" value="F:metal ion binding"/>
    <property type="evidence" value="ECO:0007669"/>
    <property type="project" value="UniProtKB-KW"/>
</dbReference>
<dbReference type="Proteomes" id="UP001057868">
    <property type="component" value="Unassembled WGS sequence"/>
</dbReference>
<dbReference type="Gene3D" id="3.90.190.20">
    <property type="entry name" value="Mur ligase, C-terminal domain"/>
    <property type="match status" value="1"/>
</dbReference>
<dbReference type="GO" id="GO:0005737">
    <property type="term" value="C:cytoplasm"/>
    <property type="evidence" value="ECO:0007669"/>
    <property type="project" value="TreeGrafter"/>
</dbReference>
<organism evidence="21 22">
    <name type="scientific">Clostridium folliculivorans</name>
    <dbReference type="NCBI Taxonomy" id="2886038"/>
    <lineage>
        <taxon>Bacteria</taxon>
        <taxon>Bacillati</taxon>
        <taxon>Bacillota</taxon>
        <taxon>Clostridia</taxon>
        <taxon>Eubacteriales</taxon>
        <taxon>Clostridiaceae</taxon>
        <taxon>Clostridium</taxon>
    </lineage>
</organism>
<dbReference type="InterPro" id="IPR018109">
    <property type="entry name" value="Folylpolyglutamate_synth_CS"/>
</dbReference>
<feature type="domain" description="Mur ligase C-terminal" evidence="19">
    <location>
        <begin position="297"/>
        <end position="416"/>
    </location>
</feature>
<evidence type="ECO:0000256" key="4">
    <source>
        <dbReference type="ARBA" id="ARBA00008276"/>
    </source>
</evidence>
<dbReference type="SUPFAM" id="SSF53244">
    <property type="entry name" value="MurD-like peptide ligases, peptide-binding domain"/>
    <property type="match status" value="1"/>
</dbReference>
<evidence type="ECO:0000256" key="6">
    <source>
        <dbReference type="ARBA" id="ARBA00013023"/>
    </source>
</evidence>
<dbReference type="PROSITE" id="PS01011">
    <property type="entry name" value="FOLYLPOLYGLU_SYNT_1"/>
    <property type="match status" value="1"/>
</dbReference>
<evidence type="ECO:0000256" key="13">
    <source>
        <dbReference type="ARBA" id="ARBA00022842"/>
    </source>
</evidence>
<evidence type="ECO:0000313" key="22">
    <source>
        <dbReference type="Proteomes" id="UP001057868"/>
    </source>
</evidence>
<evidence type="ECO:0000256" key="1">
    <source>
        <dbReference type="ARBA" id="ARBA00001946"/>
    </source>
</evidence>
<name>A0A9W5XZL7_9CLOT</name>
<evidence type="ECO:0000256" key="15">
    <source>
        <dbReference type="ARBA" id="ARBA00030592"/>
    </source>
</evidence>
<comment type="pathway">
    <text evidence="3">Cofactor biosynthesis; tetrahydrofolylpolyglutamate biosynthesis.</text>
</comment>
<evidence type="ECO:0000256" key="17">
    <source>
        <dbReference type="ARBA" id="ARBA00049161"/>
    </source>
</evidence>
<dbReference type="InterPro" id="IPR036565">
    <property type="entry name" value="Mur-like_cat_sf"/>
</dbReference>
<evidence type="ECO:0000256" key="10">
    <source>
        <dbReference type="ARBA" id="ARBA00022723"/>
    </source>
</evidence>
<evidence type="ECO:0000256" key="2">
    <source>
        <dbReference type="ARBA" id="ARBA00004799"/>
    </source>
</evidence>
<keyword evidence="14" id="KW-0289">Folate biosynthesis</keyword>
<evidence type="ECO:0000256" key="3">
    <source>
        <dbReference type="ARBA" id="ARBA00005150"/>
    </source>
</evidence>
<dbReference type="PIRSF" id="PIRSF001563">
    <property type="entry name" value="Folylpolyglu_synth"/>
    <property type="match status" value="1"/>
</dbReference>